<dbReference type="AlphaFoldDB" id="A0A017RX39"/>
<protein>
    <submittedName>
        <fullName evidence="2">Uncharacterized protein</fullName>
    </submittedName>
</protein>
<evidence type="ECO:0000313" key="2">
    <source>
        <dbReference type="EMBL" id="EYE88959.1"/>
    </source>
</evidence>
<keyword evidence="1" id="KW-0812">Transmembrane</keyword>
<proteinExistence type="predicted"/>
<comment type="caution">
    <text evidence="2">The sequence shown here is derived from an EMBL/GenBank/DDBJ whole genome shotgun (WGS) entry which is preliminary data.</text>
</comment>
<feature type="transmembrane region" description="Helical" evidence="1">
    <location>
        <begin position="7"/>
        <end position="24"/>
    </location>
</feature>
<evidence type="ECO:0000313" key="3">
    <source>
        <dbReference type="Proteomes" id="UP000019681"/>
    </source>
</evidence>
<keyword evidence="3" id="KW-1185">Reference proteome</keyword>
<name>A0A017RX39_9CLOT</name>
<keyword evidence="1" id="KW-1133">Transmembrane helix</keyword>
<evidence type="ECO:0000256" key="1">
    <source>
        <dbReference type="SAM" id="Phobius"/>
    </source>
</evidence>
<dbReference type="Proteomes" id="UP000019681">
    <property type="component" value="Unassembled WGS sequence"/>
</dbReference>
<reference evidence="2 3" key="1">
    <citation type="journal article" date="2014" name="Genome Announc.">
        <title>Draft Genome Sequence of Fervidicella metallireducens Strain AeBT, an Iron-Reducing Thermoanaerobe from the Great Artesian Basin.</title>
        <authorList>
            <person name="Patel B.K."/>
        </authorList>
    </citation>
    <scope>NUCLEOTIDE SEQUENCE [LARGE SCALE GENOMIC DNA]</scope>
    <source>
        <strain evidence="2 3">AeB</strain>
    </source>
</reference>
<keyword evidence="1" id="KW-0472">Membrane</keyword>
<organism evidence="2 3">
    <name type="scientific">Fervidicella metallireducens AeB</name>
    <dbReference type="NCBI Taxonomy" id="1403537"/>
    <lineage>
        <taxon>Bacteria</taxon>
        <taxon>Bacillati</taxon>
        <taxon>Bacillota</taxon>
        <taxon>Clostridia</taxon>
        <taxon>Eubacteriales</taxon>
        <taxon>Clostridiaceae</taxon>
        <taxon>Fervidicella</taxon>
    </lineage>
</organism>
<accession>A0A017RX39</accession>
<sequence length="183" mass="21888">MKRYWKYFVFIFFISLILNIYLYNQLFTFKNNQSYIVNKLFVDIASDIYSTHNILTEVLKTNTLTVEMSQQIKYSYDMNLFEHLSNLNDSLGRIKGFRSAIDMNKFIKFRNFLIPLESKPFKSGNNNYLITDSEKNEIYQIEKTLSDFQKYIKSNVDVNDSNLSYNATVNKWIKIINYINNYK</sequence>
<dbReference type="RefSeq" id="WP_035378843.1">
    <property type="nucleotide sequence ID" value="NZ_AZQP01000011.1"/>
</dbReference>
<gene>
    <name evidence="2" type="ORF">Q428_05450</name>
</gene>
<dbReference type="EMBL" id="AZQP01000011">
    <property type="protein sequence ID" value="EYE88959.1"/>
    <property type="molecule type" value="Genomic_DNA"/>
</dbReference>